<comment type="pathway">
    <text evidence="2">Lipid metabolism; sphingolipid metabolism.</text>
</comment>
<gene>
    <name evidence="10" type="ORF">HG66A1_62980</name>
</gene>
<dbReference type="OrthoDB" id="284671at2"/>
<dbReference type="InterPro" id="IPR029044">
    <property type="entry name" value="Nucleotide-diphossugar_trans"/>
</dbReference>
<proteinExistence type="predicted"/>
<dbReference type="SUPFAM" id="SSF53448">
    <property type="entry name" value="Nucleotide-diphospho-sugar transferases"/>
    <property type="match status" value="1"/>
</dbReference>
<evidence type="ECO:0000256" key="7">
    <source>
        <dbReference type="ARBA" id="ARBA00022989"/>
    </source>
</evidence>
<evidence type="ECO:0000313" key="11">
    <source>
        <dbReference type="Proteomes" id="UP000320421"/>
    </source>
</evidence>
<evidence type="ECO:0000256" key="5">
    <source>
        <dbReference type="ARBA" id="ARBA00022679"/>
    </source>
</evidence>
<keyword evidence="6 9" id="KW-0812">Transmembrane</keyword>
<comment type="subcellular location">
    <subcellularLocation>
        <location evidence="1">Membrane</location>
        <topology evidence="1">Multi-pass membrane protein</topology>
    </subcellularLocation>
</comment>
<evidence type="ECO:0000256" key="9">
    <source>
        <dbReference type="SAM" id="Phobius"/>
    </source>
</evidence>
<feature type="transmembrane region" description="Helical" evidence="9">
    <location>
        <begin position="317"/>
        <end position="335"/>
    </location>
</feature>
<keyword evidence="8 9" id="KW-0472">Membrane</keyword>
<reference evidence="10 11" key="1">
    <citation type="submission" date="2019-02" db="EMBL/GenBank/DDBJ databases">
        <title>Deep-cultivation of Planctomycetes and their phenomic and genomic characterization uncovers novel biology.</title>
        <authorList>
            <person name="Wiegand S."/>
            <person name="Jogler M."/>
            <person name="Boedeker C."/>
            <person name="Pinto D."/>
            <person name="Vollmers J."/>
            <person name="Rivas-Marin E."/>
            <person name="Kohn T."/>
            <person name="Peeters S.H."/>
            <person name="Heuer A."/>
            <person name="Rast P."/>
            <person name="Oberbeckmann S."/>
            <person name="Bunk B."/>
            <person name="Jeske O."/>
            <person name="Meyerdierks A."/>
            <person name="Storesund J.E."/>
            <person name="Kallscheuer N."/>
            <person name="Luecker S."/>
            <person name="Lage O.M."/>
            <person name="Pohl T."/>
            <person name="Merkel B.J."/>
            <person name="Hornburger P."/>
            <person name="Mueller R.-W."/>
            <person name="Bruemmer F."/>
            <person name="Labrenz M."/>
            <person name="Spormann A.M."/>
            <person name="Op den Camp H."/>
            <person name="Overmann J."/>
            <person name="Amann R."/>
            <person name="Jetten M.S.M."/>
            <person name="Mascher T."/>
            <person name="Medema M.H."/>
            <person name="Devos D.P."/>
            <person name="Kaster A.-K."/>
            <person name="Ovreas L."/>
            <person name="Rohde M."/>
            <person name="Galperin M.Y."/>
            <person name="Jogler C."/>
        </authorList>
    </citation>
    <scope>NUCLEOTIDE SEQUENCE [LARGE SCALE GENOMIC DNA]</scope>
    <source>
        <strain evidence="10 11">HG66A1</strain>
    </source>
</reference>
<feature type="transmembrane region" description="Helical" evidence="9">
    <location>
        <begin position="279"/>
        <end position="305"/>
    </location>
</feature>
<keyword evidence="4" id="KW-0328">Glycosyltransferase</keyword>
<dbReference type="InterPro" id="IPR025993">
    <property type="entry name" value="Ceramide_glucosylTrfase"/>
</dbReference>
<dbReference type="RefSeq" id="WP_145193175.1">
    <property type="nucleotide sequence ID" value="NZ_CP036266.1"/>
</dbReference>
<dbReference type="EMBL" id="CP036266">
    <property type="protein sequence ID" value="QDT24466.1"/>
    <property type="molecule type" value="Genomic_DNA"/>
</dbReference>
<dbReference type="Gene3D" id="3.90.550.10">
    <property type="entry name" value="Spore Coat Polysaccharide Biosynthesis Protein SpsA, Chain A"/>
    <property type="match status" value="1"/>
</dbReference>
<dbReference type="PANTHER" id="PTHR12726:SF0">
    <property type="entry name" value="CERAMIDE GLUCOSYLTRANSFERASE"/>
    <property type="match status" value="1"/>
</dbReference>
<keyword evidence="7 9" id="KW-1133">Transmembrane helix</keyword>
<evidence type="ECO:0000256" key="6">
    <source>
        <dbReference type="ARBA" id="ARBA00022692"/>
    </source>
</evidence>
<dbReference type="GO" id="GO:0016020">
    <property type="term" value="C:membrane"/>
    <property type="evidence" value="ECO:0007669"/>
    <property type="project" value="UniProtKB-SubCell"/>
</dbReference>
<dbReference type="Pfam" id="PF13641">
    <property type="entry name" value="Glyco_tranf_2_3"/>
    <property type="match status" value="1"/>
</dbReference>
<evidence type="ECO:0000256" key="8">
    <source>
        <dbReference type="ARBA" id="ARBA00023136"/>
    </source>
</evidence>
<organism evidence="10 11">
    <name type="scientific">Gimesia chilikensis</name>
    <dbReference type="NCBI Taxonomy" id="2605989"/>
    <lineage>
        <taxon>Bacteria</taxon>
        <taxon>Pseudomonadati</taxon>
        <taxon>Planctomycetota</taxon>
        <taxon>Planctomycetia</taxon>
        <taxon>Planctomycetales</taxon>
        <taxon>Planctomycetaceae</taxon>
        <taxon>Gimesia</taxon>
    </lineage>
</organism>
<dbReference type="PANTHER" id="PTHR12726">
    <property type="entry name" value="CERAMIDE GLUCOSYLTRANSFERASE"/>
    <property type="match status" value="1"/>
</dbReference>
<dbReference type="AlphaFoldDB" id="A0A517PYK6"/>
<dbReference type="GO" id="GO:0006679">
    <property type="term" value="P:glucosylceramide biosynthetic process"/>
    <property type="evidence" value="ECO:0007669"/>
    <property type="project" value="TreeGrafter"/>
</dbReference>
<sequence>MLELATISVFCLLCFALLNLYWGQRVARLYQAHLAQKSHSSYTPSAAVVLSLRGNDPFLADCLQGLLNQDYPAYQVKIVVDHIDDPAFAFVTQYLAEHEHPHCDVSIREVSNGVCGLKNASLVQAIREVDNDIEVLAWLDADVIPHRSWLRELVSPLQDPEVGVASGIRWYAPRHANPGTMVRHAWNTAAMMQMVALDIPWGGSIALSREIFTHPQLTNSFSRMLWDDTGLKVIADQLGRRVAFVPATTMVNRESISFDSCFRYMTRQLVNARYYHPHWWLVAGLGLMTAVAQTALLVLSVLFMLQGDLTAAASSAGVLLFANGCVAVAIFRISLLVHKTVTARGEHFQRQPLRTLGYLGITVYIFAAALLAAMRTRTIDWRGVLYHVTDPFNVQIMHYEPYRHPEANASLLELEHVSI</sequence>
<evidence type="ECO:0000256" key="4">
    <source>
        <dbReference type="ARBA" id="ARBA00022676"/>
    </source>
</evidence>
<name>A0A517PYK6_9PLAN</name>
<keyword evidence="11" id="KW-1185">Reference proteome</keyword>
<comment type="pathway">
    <text evidence="3">Sphingolipid metabolism.</text>
</comment>
<feature type="transmembrane region" description="Helical" evidence="9">
    <location>
        <begin position="355"/>
        <end position="373"/>
    </location>
</feature>
<dbReference type="GO" id="GO:0008120">
    <property type="term" value="F:ceramide glucosyltransferase activity"/>
    <property type="evidence" value="ECO:0007669"/>
    <property type="project" value="TreeGrafter"/>
</dbReference>
<evidence type="ECO:0000256" key="1">
    <source>
        <dbReference type="ARBA" id="ARBA00004141"/>
    </source>
</evidence>
<keyword evidence="5 10" id="KW-0808">Transferase</keyword>
<evidence type="ECO:0000256" key="3">
    <source>
        <dbReference type="ARBA" id="ARBA00004991"/>
    </source>
</evidence>
<evidence type="ECO:0000313" key="10">
    <source>
        <dbReference type="EMBL" id="QDT24466.1"/>
    </source>
</evidence>
<accession>A0A517PYK6</accession>
<dbReference type="Proteomes" id="UP000320421">
    <property type="component" value="Chromosome"/>
</dbReference>
<protein>
    <submittedName>
        <fullName evidence="10">Glycosyl transferase family 2</fullName>
    </submittedName>
</protein>
<evidence type="ECO:0000256" key="2">
    <source>
        <dbReference type="ARBA" id="ARBA00004760"/>
    </source>
</evidence>